<evidence type="ECO:0000256" key="1">
    <source>
        <dbReference type="SAM" id="MobiDB-lite"/>
    </source>
</evidence>
<keyword evidence="3" id="KW-1185">Reference proteome</keyword>
<reference evidence="2" key="1">
    <citation type="journal article" date="2021" name="Nat. Commun.">
        <title>Genetic determinants of endophytism in the Arabidopsis root mycobiome.</title>
        <authorList>
            <person name="Mesny F."/>
            <person name="Miyauchi S."/>
            <person name="Thiergart T."/>
            <person name="Pickel B."/>
            <person name="Atanasova L."/>
            <person name="Karlsson M."/>
            <person name="Huettel B."/>
            <person name="Barry K.W."/>
            <person name="Haridas S."/>
            <person name="Chen C."/>
            <person name="Bauer D."/>
            <person name="Andreopoulos W."/>
            <person name="Pangilinan J."/>
            <person name="LaButti K."/>
            <person name="Riley R."/>
            <person name="Lipzen A."/>
            <person name="Clum A."/>
            <person name="Drula E."/>
            <person name="Henrissat B."/>
            <person name="Kohler A."/>
            <person name="Grigoriev I.V."/>
            <person name="Martin F.M."/>
            <person name="Hacquard S."/>
        </authorList>
    </citation>
    <scope>NUCLEOTIDE SEQUENCE</scope>
    <source>
        <strain evidence="2">MPI-CAGE-AT-0021</strain>
    </source>
</reference>
<comment type="caution">
    <text evidence="2">The sequence shown here is derived from an EMBL/GenBank/DDBJ whole genome shotgun (WGS) entry which is preliminary data.</text>
</comment>
<organism evidence="2 3">
    <name type="scientific">Dactylonectria estremocensis</name>
    <dbReference type="NCBI Taxonomy" id="1079267"/>
    <lineage>
        <taxon>Eukaryota</taxon>
        <taxon>Fungi</taxon>
        <taxon>Dikarya</taxon>
        <taxon>Ascomycota</taxon>
        <taxon>Pezizomycotina</taxon>
        <taxon>Sordariomycetes</taxon>
        <taxon>Hypocreomycetidae</taxon>
        <taxon>Hypocreales</taxon>
        <taxon>Nectriaceae</taxon>
        <taxon>Dactylonectria</taxon>
    </lineage>
</organism>
<protein>
    <submittedName>
        <fullName evidence="2">Uncharacterized protein</fullName>
    </submittedName>
</protein>
<evidence type="ECO:0000313" key="3">
    <source>
        <dbReference type="Proteomes" id="UP000717696"/>
    </source>
</evidence>
<gene>
    <name evidence="2" type="ORF">B0J13DRAFT_534829</name>
</gene>
<proteinExistence type="predicted"/>
<sequence length="232" mass="25991">MSAQQRLIATLPASKPVLEGESFINGEGLSSKILPGIRQTEDADASGQASDTRKRRIKGETRQAAKRLKQRPFRDSLPTQWKAGSFVEGPLKILREERLIQQEKYKISFGTSLHSINRIKHPISSKGWDLKYTTISNSDDRIVKELCLNTSVRSLHEEAKENIDMIMPSEGWRPEESRDMGLVLSSHQWLSHRDHLFTNQVTLGTVSKAEEGDSSQPNPCLGSKRGTLPSTT</sequence>
<dbReference type="AlphaFoldDB" id="A0A9P9I7D1"/>
<feature type="region of interest" description="Disordered" evidence="1">
    <location>
        <begin position="209"/>
        <end position="232"/>
    </location>
</feature>
<name>A0A9P9I7D1_9HYPO</name>
<evidence type="ECO:0000313" key="2">
    <source>
        <dbReference type="EMBL" id="KAH7109159.1"/>
    </source>
</evidence>
<dbReference type="EMBL" id="JAGMUU010000077">
    <property type="protein sequence ID" value="KAH7109159.1"/>
    <property type="molecule type" value="Genomic_DNA"/>
</dbReference>
<dbReference type="Proteomes" id="UP000717696">
    <property type="component" value="Unassembled WGS sequence"/>
</dbReference>
<feature type="region of interest" description="Disordered" evidence="1">
    <location>
        <begin position="35"/>
        <end position="74"/>
    </location>
</feature>
<accession>A0A9P9I7D1</accession>